<evidence type="ECO:0000313" key="1">
    <source>
        <dbReference type="EMBL" id="KAK1865757.1"/>
    </source>
</evidence>
<sequence>MAGQAGDDGPRFLAYDSEARARQAFAAAARESAAVLMVEPDNNVLDSAGDDAAVQEVATAIAIAAAATTYAVAKYIGYTVATIYTDDNGEAAARCAYDAISRNQGKAMRTAGRGTPVEKYGGGIWAGLCSKLALAIVGVAAVARTPVPAEGGSSDAEDGAAPSPANGTADSESPPAMGEATYWLVDTTVARSGAESLKAYDSAVMAQRAYEKAKQGQAMSALVLISQPGLVVLDSLGDAGPVEECRQAAEDSVIAVHRVGSCFKNGEVTIKAYATEANARIAFQRLDADTPQALASQPGNRPVESSPGDEHASILTNMVVNAAGKAATSVRWVAVSRVWERAEASLMLEDTASEAAAVAAYNRMKGPRARGVWGADSTVSIKSRGWETWLGRCEALAAAILRREE</sequence>
<evidence type="ECO:0000313" key="2">
    <source>
        <dbReference type="Proteomes" id="UP000798662"/>
    </source>
</evidence>
<organism evidence="1 2">
    <name type="scientific">Pyropia yezoensis</name>
    <name type="common">Susabi-nori</name>
    <name type="synonym">Porphyra yezoensis</name>
    <dbReference type="NCBI Taxonomy" id="2788"/>
    <lineage>
        <taxon>Eukaryota</taxon>
        <taxon>Rhodophyta</taxon>
        <taxon>Bangiophyceae</taxon>
        <taxon>Bangiales</taxon>
        <taxon>Bangiaceae</taxon>
        <taxon>Pyropia</taxon>
    </lineage>
</organism>
<dbReference type="EMBL" id="CM020619">
    <property type="protein sequence ID" value="KAK1865757.1"/>
    <property type="molecule type" value="Genomic_DNA"/>
</dbReference>
<comment type="caution">
    <text evidence="1">The sequence shown here is derived from an EMBL/GenBank/DDBJ whole genome shotgun (WGS) entry which is preliminary data.</text>
</comment>
<protein>
    <submittedName>
        <fullName evidence="1">Uncharacterized protein</fullName>
    </submittedName>
</protein>
<name>A0ACC3C6H0_PYRYE</name>
<gene>
    <name evidence="1" type="ORF">I4F81_008280</name>
</gene>
<reference evidence="1" key="1">
    <citation type="submission" date="2019-11" db="EMBL/GenBank/DDBJ databases">
        <title>Nori genome reveals adaptations in red seaweeds to the harsh intertidal environment.</title>
        <authorList>
            <person name="Wang D."/>
            <person name="Mao Y."/>
        </authorList>
    </citation>
    <scope>NUCLEOTIDE SEQUENCE</scope>
    <source>
        <tissue evidence="1">Gametophyte</tissue>
    </source>
</reference>
<dbReference type="Proteomes" id="UP000798662">
    <property type="component" value="Chromosome 2"/>
</dbReference>
<keyword evidence="2" id="KW-1185">Reference proteome</keyword>
<proteinExistence type="predicted"/>
<accession>A0ACC3C6H0</accession>